<protein>
    <submittedName>
        <fullName evidence="1">Uncharacterized protein</fullName>
    </submittedName>
</protein>
<organism evidence="1 2">
    <name type="scientific">Hypoxylon rubiginosum</name>
    <dbReference type="NCBI Taxonomy" id="110542"/>
    <lineage>
        <taxon>Eukaryota</taxon>
        <taxon>Fungi</taxon>
        <taxon>Dikarya</taxon>
        <taxon>Ascomycota</taxon>
        <taxon>Pezizomycotina</taxon>
        <taxon>Sordariomycetes</taxon>
        <taxon>Xylariomycetidae</taxon>
        <taxon>Xylariales</taxon>
        <taxon>Hypoxylaceae</taxon>
        <taxon>Hypoxylon</taxon>
    </lineage>
</organism>
<comment type="caution">
    <text evidence="1">The sequence shown here is derived from an EMBL/GenBank/DDBJ whole genome shotgun (WGS) entry which is preliminary data.</text>
</comment>
<name>A0ACB9YIP7_9PEZI</name>
<keyword evidence="2" id="KW-1185">Reference proteome</keyword>
<evidence type="ECO:0000313" key="1">
    <source>
        <dbReference type="EMBL" id="KAI4859037.1"/>
    </source>
</evidence>
<dbReference type="Proteomes" id="UP001497700">
    <property type="component" value="Unassembled WGS sequence"/>
</dbReference>
<evidence type="ECO:0000313" key="2">
    <source>
        <dbReference type="Proteomes" id="UP001497700"/>
    </source>
</evidence>
<dbReference type="EMBL" id="MU393662">
    <property type="protein sequence ID" value="KAI4859037.1"/>
    <property type="molecule type" value="Genomic_DNA"/>
</dbReference>
<sequence length="1249" mass="142984">MSADALREVPRLTAGEEEGSEQAQSIFSIDSPEELVQFRRSEIERLRQDANAPVAQLITALLQLGVALADHPDLGDVEPPFREAKELMDSDAASPYSLERLVYVQTWARVLQGTKEFDAADALYSAAVDETRHSRGREHPWTLELQNNLGCLRTAAGTWYATQGFAEKAKDCFDGADMLFKKSYKAKLRVFDPLHRATLKTKCNISVVSFLRGDASELESDLVGALQGLSQSYGTEDSSVKEVANHLVSIYRRIGNYDRVVEISEQFGVDTPEDYKIRPFEDNFIPGLLPRPELTDAVSDYVDGRQQPAEILRNVLDIVGPSRGRLSVQVLSWIRDKVKKWTGMNVFTFFEAMGLPDLAYWSVITRREVLLEQAAAAAHFEAVEVLLQKMPKDSNTADGALIKAFHRAVESGNSDIIRLFLDHGVKPSVTDDEGQSALHKAAELGLEDAFVELISCVENVDLKNSSGDTALDLALRRNNEQIIRAVMIEKCALISSSKSTTATGTKKKLDKSRVEVWDEMLYTGLDATIVDFYVDHMVEEHRVQTKPVEAVVSDPDLLRSIINDEESDEKADFTWIHVPANNMFWIETLMKNLAEVSEDKVRYSDFMKKEVWQNQLHESLHGAFHLGSHVVLYMPYIHWESNSMKNEMDEYIKKIETTYRNRWRNVVKSFVKDIFSKKRDEYKEYTWHLDEFMNTEETKLGPDFRLLATYLYLPDAPPLHVRRTFDQFQYYMNDDTAARDADQVVSRYFERRHPNATVPIMMVDQLWMWIIDNRILVTCFPQRWGGGGIARERGAIIHMRNVLHSILDRLKIKFREPIRTVYDLADLIMTRCLGLHSDSTQWQNERHRYLEIFEHSINYVTDEEIRRFNYFADGGRVGEKAKKRKPKETEYEERWLRRKREAEKFLAALESDSETGDIVDLAANAKRRWGIEKKDIEEIFDISDEIELLKEIKDIRDELNILRTLYDQQSHVLNSYSHASGRRPQPSDMEDAVKRLTNIVEKMDVDAQRPYKALEDLLDLKQKQANVSEARIARVSGNTITVFTIVTIVFLPASFMAAFFALPIAEYPFVDEQFHLNYAIKWTMSVTAAIAVPLIILAVYVNPIMRLIHLTSQIIRAVVRTATRVAKAAATLIGPVTMLLGMLLALLHLCGLLFCMSMFIYPFNTIKRIIRWGRGYRAAKKEARDKGEVWSGRRYILGGILQRNLDRGAARDEEEQRESSSRERSGSPRSTFSETSPGSEADRTRLSRR</sequence>
<reference evidence="1 2" key="1">
    <citation type="journal article" date="2022" name="New Phytol.">
        <title>Ecological generalism drives hyperdiversity of secondary metabolite gene clusters in xylarialean endophytes.</title>
        <authorList>
            <person name="Franco M.E.E."/>
            <person name="Wisecaver J.H."/>
            <person name="Arnold A.E."/>
            <person name="Ju Y.M."/>
            <person name="Slot J.C."/>
            <person name="Ahrendt S."/>
            <person name="Moore L.P."/>
            <person name="Eastman K.E."/>
            <person name="Scott K."/>
            <person name="Konkel Z."/>
            <person name="Mondo S.J."/>
            <person name="Kuo A."/>
            <person name="Hayes R.D."/>
            <person name="Haridas S."/>
            <person name="Andreopoulos B."/>
            <person name="Riley R."/>
            <person name="LaButti K."/>
            <person name="Pangilinan J."/>
            <person name="Lipzen A."/>
            <person name="Amirebrahimi M."/>
            <person name="Yan J."/>
            <person name="Adam C."/>
            <person name="Keymanesh K."/>
            <person name="Ng V."/>
            <person name="Louie K."/>
            <person name="Northen T."/>
            <person name="Drula E."/>
            <person name="Henrissat B."/>
            <person name="Hsieh H.M."/>
            <person name="Youens-Clark K."/>
            <person name="Lutzoni F."/>
            <person name="Miadlikowska J."/>
            <person name="Eastwood D.C."/>
            <person name="Hamelin R.C."/>
            <person name="Grigoriev I.V."/>
            <person name="U'Ren J.M."/>
        </authorList>
    </citation>
    <scope>NUCLEOTIDE SEQUENCE [LARGE SCALE GENOMIC DNA]</scope>
    <source>
        <strain evidence="1 2">CBS 119005</strain>
    </source>
</reference>
<accession>A0ACB9YIP7</accession>
<gene>
    <name evidence="1" type="ORF">F4820DRAFT_440969</name>
</gene>
<proteinExistence type="predicted"/>